<reference evidence="1 2" key="1">
    <citation type="journal article" date="2019" name="Nat. Ecol. Evol.">
        <title>Megaphylogeny resolves global patterns of mushroom evolution.</title>
        <authorList>
            <person name="Varga T."/>
            <person name="Krizsan K."/>
            <person name="Foldi C."/>
            <person name="Dima B."/>
            <person name="Sanchez-Garcia M."/>
            <person name="Sanchez-Ramirez S."/>
            <person name="Szollosi G.J."/>
            <person name="Szarkandi J.G."/>
            <person name="Papp V."/>
            <person name="Albert L."/>
            <person name="Andreopoulos W."/>
            <person name="Angelini C."/>
            <person name="Antonin V."/>
            <person name="Barry K.W."/>
            <person name="Bougher N.L."/>
            <person name="Buchanan P."/>
            <person name="Buyck B."/>
            <person name="Bense V."/>
            <person name="Catcheside P."/>
            <person name="Chovatia M."/>
            <person name="Cooper J."/>
            <person name="Damon W."/>
            <person name="Desjardin D."/>
            <person name="Finy P."/>
            <person name="Geml J."/>
            <person name="Haridas S."/>
            <person name="Hughes K."/>
            <person name="Justo A."/>
            <person name="Karasinski D."/>
            <person name="Kautmanova I."/>
            <person name="Kiss B."/>
            <person name="Kocsube S."/>
            <person name="Kotiranta H."/>
            <person name="LaButti K.M."/>
            <person name="Lechner B.E."/>
            <person name="Liimatainen K."/>
            <person name="Lipzen A."/>
            <person name="Lukacs Z."/>
            <person name="Mihaltcheva S."/>
            <person name="Morgado L.N."/>
            <person name="Niskanen T."/>
            <person name="Noordeloos M.E."/>
            <person name="Ohm R.A."/>
            <person name="Ortiz-Santana B."/>
            <person name="Ovrebo C."/>
            <person name="Racz N."/>
            <person name="Riley R."/>
            <person name="Savchenko A."/>
            <person name="Shiryaev A."/>
            <person name="Soop K."/>
            <person name="Spirin V."/>
            <person name="Szebenyi C."/>
            <person name="Tomsovsky M."/>
            <person name="Tulloss R.E."/>
            <person name="Uehling J."/>
            <person name="Grigoriev I.V."/>
            <person name="Vagvolgyi C."/>
            <person name="Papp T."/>
            <person name="Martin F.M."/>
            <person name="Miettinen O."/>
            <person name="Hibbett D.S."/>
            <person name="Nagy L.G."/>
        </authorList>
    </citation>
    <scope>NUCLEOTIDE SEQUENCE [LARGE SCALE GENOMIC DNA]</scope>
    <source>
        <strain evidence="1 2">CBS 309.79</strain>
    </source>
</reference>
<dbReference type="EMBL" id="ML178823">
    <property type="protein sequence ID" value="TFL02066.1"/>
    <property type="molecule type" value="Genomic_DNA"/>
</dbReference>
<proteinExistence type="predicted"/>
<organism evidence="1 2">
    <name type="scientific">Pterulicium gracile</name>
    <dbReference type="NCBI Taxonomy" id="1884261"/>
    <lineage>
        <taxon>Eukaryota</taxon>
        <taxon>Fungi</taxon>
        <taxon>Dikarya</taxon>
        <taxon>Basidiomycota</taxon>
        <taxon>Agaricomycotina</taxon>
        <taxon>Agaricomycetes</taxon>
        <taxon>Agaricomycetidae</taxon>
        <taxon>Agaricales</taxon>
        <taxon>Pleurotineae</taxon>
        <taxon>Pterulaceae</taxon>
        <taxon>Pterulicium</taxon>
    </lineage>
</organism>
<dbReference type="OrthoDB" id="3047760at2759"/>
<dbReference type="Proteomes" id="UP000305067">
    <property type="component" value="Unassembled WGS sequence"/>
</dbReference>
<accession>A0A5C3QJF5</accession>
<sequence length="174" mass="19036">MKEYIVLYKPAVRGQHTLRACNAGQDVNLVQLSQPLVARQAQVNQLAVNVTLPTVSVTQLSASIAQLHKTTHEMFLGSRTLRYLVKEVPGDGSFLAQVIFPDVQSIWEYPNAGQAVGTEPPFLAALPDNPMGMTVERAQLKALVTFYNNGMTVAAGDTLDECQDKLRAYLSGYL</sequence>
<name>A0A5C3QJF5_9AGAR</name>
<keyword evidence="2" id="KW-1185">Reference proteome</keyword>
<protein>
    <submittedName>
        <fullName evidence="1">Uncharacterized protein</fullName>
    </submittedName>
</protein>
<dbReference type="AlphaFoldDB" id="A0A5C3QJF5"/>
<evidence type="ECO:0000313" key="2">
    <source>
        <dbReference type="Proteomes" id="UP000305067"/>
    </source>
</evidence>
<evidence type="ECO:0000313" key="1">
    <source>
        <dbReference type="EMBL" id="TFL02066.1"/>
    </source>
</evidence>
<gene>
    <name evidence="1" type="ORF">BDV98DRAFT_592561</name>
</gene>